<evidence type="ECO:0000313" key="2">
    <source>
        <dbReference type="WBParaSite" id="nRc.2.0.1.t34712-RA"/>
    </source>
</evidence>
<dbReference type="Proteomes" id="UP000887565">
    <property type="component" value="Unplaced"/>
</dbReference>
<reference evidence="2" key="1">
    <citation type="submission" date="2022-11" db="UniProtKB">
        <authorList>
            <consortium name="WormBaseParasite"/>
        </authorList>
    </citation>
    <scope>IDENTIFICATION</scope>
</reference>
<dbReference type="AlphaFoldDB" id="A0A915K7J4"/>
<proteinExistence type="predicted"/>
<sequence length="166" mass="19055">MPEKLLALGAEQNLKKAYITHTLVFLSKNDLAETAKNMLDVYRKMMRRPKQKHGDWRIFLTRAYLMPRCHLIMRPAISNLNGNFHNSEIIEGDFHKEHTFMSTISMIEKTTTTGKSAEKLFDNGGKQEGQMTLCREQVSKFHSAISPAPDIVAKIFDVSDGWENKR</sequence>
<name>A0A915K7J4_ROMCU</name>
<accession>A0A915K7J4</accession>
<evidence type="ECO:0000313" key="1">
    <source>
        <dbReference type="Proteomes" id="UP000887565"/>
    </source>
</evidence>
<organism evidence="1 2">
    <name type="scientific">Romanomermis culicivorax</name>
    <name type="common">Nematode worm</name>
    <dbReference type="NCBI Taxonomy" id="13658"/>
    <lineage>
        <taxon>Eukaryota</taxon>
        <taxon>Metazoa</taxon>
        <taxon>Ecdysozoa</taxon>
        <taxon>Nematoda</taxon>
        <taxon>Enoplea</taxon>
        <taxon>Dorylaimia</taxon>
        <taxon>Mermithida</taxon>
        <taxon>Mermithoidea</taxon>
        <taxon>Mermithidae</taxon>
        <taxon>Romanomermis</taxon>
    </lineage>
</organism>
<keyword evidence="1" id="KW-1185">Reference proteome</keyword>
<protein>
    <submittedName>
        <fullName evidence="2">Uncharacterized protein</fullName>
    </submittedName>
</protein>
<dbReference type="WBParaSite" id="nRc.2.0.1.t34712-RA">
    <property type="protein sequence ID" value="nRc.2.0.1.t34712-RA"/>
    <property type="gene ID" value="nRc.2.0.1.g34712"/>
</dbReference>